<name>A0AAN8GV31_9TELE</name>
<gene>
    <name evidence="2" type="ORF">CesoFtcFv8_015260</name>
</gene>
<evidence type="ECO:0000313" key="3">
    <source>
        <dbReference type="Proteomes" id="UP001335648"/>
    </source>
</evidence>
<keyword evidence="3" id="KW-1185">Reference proteome</keyword>
<dbReference type="Proteomes" id="UP001335648">
    <property type="component" value="Unassembled WGS sequence"/>
</dbReference>
<dbReference type="AlphaFoldDB" id="A0AAN8GV31"/>
<sequence length="73" mass="7574">MHIQFVNNVSVGICAPPHLLSRALAERQYDLVEEEEEEGGGGGGGGGEEEEEEGGGGGRGVKASRLSLHYPAP</sequence>
<protein>
    <submittedName>
        <fullName evidence="2">Uncharacterized protein</fullName>
    </submittedName>
</protein>
<evidence type="ECO:0000313" key="2">
    <source>
        <dbReference type="EMBL" id="KAK5889239.1"/>
    </source>
</evidence>
<organism evidence="2 3">
    <name type="scientific">Champsocephalus esox</name>
    <name type="common">pike icefish</name>
    <dbReference type="NCBI Taxonomy" id="159716"/>
    <lineage>
        <taxon>Eukaryota</taxon>
        <taxon>Metazoa</taxon>
        <taxon>Chordata</taxon>
        <taxon>Craniata</taxon>
        <taxon>Vertebrata</taxon>
        <taxon>Euteleostomi</taxon>
        <taxon>Actinopterygii</taxon>
        <taxon>Neopterygii</taxon>
        <taxon>Teleostei</taxon>
        <taxon>Neoteleostei</taxon>
        <taxon>Acanthomorphata</taxon>
        <taxon>Eupercaria</taxon>
        <taxon>Perciformes</taxon>
        <taxon>Notothenioidei</taxon>
        <taxon>Channichthyidae</taxon>
        <taxon>Champsocephalus</taxon>
    </lineage>
</organism>
<evidence type="ECO:0000256" key="1">
    <source>
        <dbReference type="SAM" id="MobiDB-lite"/>
    </source>
</evidence>
<feature type="region of interest" description="Disordered" evidence="1">
    <location>
        <begin position="29"/>
        <end position="73"/>
    </location>
</feature>
<proteinExistence type="predicted"/>
<reference evidence="2 3" key="1">
    <citation type="journal article" date="2023" name="Mol. Biol. Evol.">
        <title>Genomics of Secondarily Temperate Adaptation in the Only Non-Antarctic Icefish.</title>
        <authorList>
            <person name="Rivera-Colon A.G."/>
            <person name="Rayamajhi N."/>
            <person name="Minhas B.F."/>
            <person name="Madrigal G."/>
            <person name="Bilyk K.T."/>
            <person name="Yoon V."/>
            <person name="Hune M."/>
            <person name="Gregory S."/>
            <person name="Cheng C.H.C."/>
            <person name="Catchen J.M."/>
        </authorList>
    </citation>
    <scope>NUCLEOTIDE SEQUENCE [LARGE SCALE GENOMIC DNA]</scope>
    <source>
        <strain evidence="2">JC2023a</strain>
    </source>
</reference>
<comment type="caution">
    <text evidence="2">The sequence shown here is derived from an EMBL/GenBank/DDBJ whole genome shotgun (WGS) entry which is preliminary data.</text>
</comment>
<dbReference type="EMBL" id="JAULUE010002057">
    <property type="protein sequence ID" value="KAK5889239.1"/>
    <property type="molecule type" value="Genomic_DNA"/>
</dbReference>
<accession>A0AAN8GV31</accession>